<reference evidence="4 5" key="1">
    <citation type="submission" date="2011-10" db="EMBL/GenBank/DDBJ databases">
        <title>The Genome Sequence of Lachnospiraceae bacterium ACC2.</title>
        <authorList>
            <consortium name="The Broad Institute Genome Sequencing Platform"/>
            <person name="Earl A."/>
            <person name="Ward D."/>
            <person name="Feldgarden M."/>
            <person name="Gevers D."/>
            <person name="Sizova M."/>
            <person name="Hazen A."/>
            <person name="Epstein S."/>
            <person name="Young S.K."/>
            <person name="Zeng Q."/>
            <person name="Gargeya S."/>
            <person name="Fitzgerald M."/>
            <person name="Haas B."/>
            <person name="Abouelleil A."/>
            <person name="Alvarado L."/>
            <person name="Arachchi H.M."/>
            <person name="Berlin A."/>
            <person name="Brown A."/>
            <person name="Chapman S.B."/>
            <person name="Chen Z."/>
            <person name="Dunbar C."/>
            <person name="Freedman E."/>
            <person name="Gearin G."/>
            <person name="Goldberg J."/>
            <person name="Griggs A."/>
            <person name="Gujja S."/>
            <person name="Heiman D."/>
            <person name="Howarth C."/>
            <person name="Larson L."/>
            <person name="Lui A."/>
            <person name="MacDonald P.J.P."/>
            <person name="Montmayeur A."/>
            <person name="Murphy C."/>
            <person name="Neiman D."/>
            <person name="Pearson M."/>
            <person name="Priest M."/>
            <person name="Roberts A."/>
            <person name="Saif S."/>
            <person name="Shea T."/>
            <person name="Shenoy N."/>
            <person name="Sisk P."/>
            <person name="Stolte C."/>
            <person name="Sykes S."/>
            <person name="Wortman J."/>
            <person name="Nusbaum C."/>
            <person name="Birren B."/>
        </authorList>
    </citation>
    <scope>NUCLEOTIDE SEQUENCE [LARGE SCALE GENOMIC DNA]</scope>
    <source>
        <strain evidence="4 5">ACC2</strain>
    </source>
</reference>
<keyword evidence="1" id="KW-0479">Metal-binding</keyword>
<evidence type="ECO:0000313" key="4">
    <source>
        <dbReference type="EMBL" id="EHO17632.1"/>
    </source>
</evidence>
<dbReference type="RefSeq" id="WP_009532319.1">
    <property type="nucleotide sequence ID" value="NZ_JH590861.1"/>
</dbReference>
<dbReference type="GO" id="GO:0008270">
    <property type="term" value="F:zinc ion binding"/>
    <property type="evidence" value="ECO:0007669"/>
    <property type="project" value="InterPro"/>
</dbReference>
<comment type="caution">
    <text evidence="4">The sequence shown here is derived from an EMBL/GenBank/DDBJ whole genome shotgun (WGS) entry which is preliminary data.</text>
</comment>
<dbReference type="EMBL" id="AGEL01000004">
    <property type="protein sequence ID" value="EHO17632.1"/>
    <property type="molecule type" value="Genomic_DNA"/>
</dbReference>
<dbReference type="Proteomes" id="UP000018466">
    <property type="component" value="Unassembled WGS sequence"/>
</dbReference>
<dbReference type="InterPro" id="IPR014905">
    <property type="entry name" value="HIRAN"/>
</dbReference>
<protein>
    <recommendedName>
        <fullName evidence="3">HIRAN domain-containing protein</fullName>
    </recommendedName>
</protein>
<evidence type="ECO:0000313" key="5">
    <source>
        <dbReference type="Proteomes" id="UP000018466"/>
    </source>
</evidence>
<evidence type="ECO:0000256" key="1">
    <source>
        <dbReference type="ARBA" id="ARBA00022723"/>
    </source>
</evidence>
<sequence length="115" mass="12784">MNPIYFTVTGTNYYYGNEYFKPEIKLRLIKEPDNKADKEAIRVELEGLGKVGYVANSPHSVIGDSYSAGRLYDKIGDAAEGKVLYVLPQGVLCTLVQGEEGEKPSLPRNAMRPKK</sequence>
<evidence type="ECO:0000256" key="2">
    <source>
        <dbReference type="ARBA" id="ARBA00022801"/>
    </source>
</evidence>
<dbReference type="AlphaFoldDB" id="A0AA37DGT9"/>
<proteinExistence type="predicted"/>
<accession>A0AA37DGT9</accession>
<dbReference type="Gene3D" id="3.30.70.2330">
    <property type="match status" value="1"/>
</dbReference>
<feature type="domain" description="HIRAN" evidence="3">
    <location>
        <begin position="4"/>
        <end position="56"/>
    </location>
</feature>
<gene>
    <name evidence="4" type="ORF">HMPREF9623_00486</name>
</gene>
<dbReference type="GO" id="GO:0003676">
    <property type="term" value="F:nucleic acid binding"/>
    <property type="evidence" value="ECO:0007669"/>
    <property type="project" value="InterPro"/>
</dbReference>
<keyword evidence="5" id="KW-1185">Reference proteome</keyword>
<name>A0AA37DGT9_9FIRM</name>
<dbReference type="GeneID" id="86940264"/>
<keyword evidence="2" id="KW-0378">Hydrolase</keyword>
<organism evidence="4 5">
    <name type="scientific">Stomatobaculum longum</name>
    <dbReference type="NCBI Taxonomy" id="796942"/>
    <lineage>
        <taxon>Bacteria</taxon>
        <taxon>Bacillati</taxon>
        <taxon>Bacillota</taxon>
        <taxon>Clostridia</taxon>
        <taxon>Lachnospirales</taxon>
        <taxon>Lachnospiraceae</taxon>
        <taxon>Stomatobaculum</taxon>
    </lineage>
</organism>
<evidence type="ECO:0000259" key="3">
    <source>
        <dbReference type="Pfam" id="PF08797"/>
    </source>
</evidence>
<dbReference type="Pfam" id="PF08797">
    <property type="entry name" value="HIRAN"/>
    <property type="match status" value="1"/>
</dbReference>
<dbReference type="GO" id="GO:0016818">
    <property type="term" value="F:hydrolase activity, acting on acid anhydrides, in phosphorus-containing anhydrides"/>
    <property type="evidence" value="ECO:0007669"/>
    <property type="project" value="InterPro"/>
</dbReference>